<evidence type="ECO:0000256" key="1">
    <source>
        <dbReference type="SAM" id="Coils"/>
    </source>
</evidence>
<dbReference type="Gene3D" id="2.60.120.200">
    <property type="match status" value="2"/>
</dbReference>
<evidence type="ECO:0000313" key="5">
    <source>
        <dbReference type="EMBL" id="SVA37574.1"/>
    </source>
</evidence>
<feature type="domain" description="Cytochrome C Planctomycete-type" evidence="4">
    <location>
        <begin position="56"/>
        <end position="119"/>
    </location>
</feature>
<accession>A0A381VBS9</accession>
<sequence>MRLRFIKFITLRSRVISCVLITVLCSCDQYTFYGSHSLPSQVDFNFHIKPIISDRCFKCHGPDNGTREADLFLHTQEGLYAALASDPSRHVIVPGDASSSEIIHRITSDDVDTRMPPEGSNLSLTNHEKALITRWIDQGAEWKPHWAFIPPEKSSLPKVRKRSWPRNEIDYFTLAKMEEVSLEPSEEASKEKLIRRASFDLTGLPPTLDEIDNFINDKSDNAYEKVVDRLLSSESFGERMASEWMDVARYSDTHGFQDDRPRTMWPWRDWVIDAFNKNLPYDKFITWQIGGDLLPDATYEQKLATGFNRNHSITQEGGVVQEEYRVEYVADRTHTTATAFLGITMECARCHSHKYDPISQEEYYQTFAFFNKLDEKGMIDYHTEAPGPSLAVRSNRIEKGLNTLRNEIDKKEKHLQNLNNIHTSEFKTWVDDQQIKVFYEKIIKDRLIGSYDFDEKIRIDQDDKTTYYITKNDVEDGPIPTINESAAYGKTKNLSLPRIVNGIKKKAFEFDGNNFVSLGDVGDFDKNDQFSISFWMKLKEPLEKKSYIFSKNELELSASRGHNLILTKNGELRFELIHLKKELSYNSETINDTIDFLIPEDLLQALEAEKYWALIDNKKKYVSALYIEKMQKGVIIDSNGNEVPAYVRLDVKEGGYETEGILSSINKSKNRKHRKYLIDEYAKQVKKSSASDMIRVTTKKSIEYNKWHHLAIIYDGSNLARGIKLYLDGQFQDLNHDFDNLTRKTLNGVNLFFGNWSNLSPDRTSPDNMGFANGSIDELKVYNRQLTLLEVSTLAKLTSLESYTENSYSELSNNIKSKLNEYYRYHFDVEYNKYLDELIFFRKKNFILPYVMIMEDIDDLRDTYVLTRGMYDAPTKQVSAGTPEAILPFPDDYPRNRLGLAWWLTDSKNPLTARVTVNRYWQVIFGQGIVSTPDDFGSQGSLPTHPQLLDWLAVDFMETGWDLKVLLKNMVMSSTYMQSSRIEPGSLKKDYDNTYYGRSSNKRLTAEMIRDHVLAISGLLNREIGGPPVKPYQPPGVWQAVANTIGEYKYRKSLGNLVHRKSLYTYWKRTIPPPSMVTLDASMRDKCTVKREATNTPLQAMVLLNDPQYVEASRILAERMLKEGGLDVEDRIIFAFKLATSRKPNALELGELVDLYDQQIQYYSQTPEASMELFSIGDSPVDRDIDNIKLAASTIIASTIINLDETVRKG</sequence>
<feature type="coiled-coil region" evidence="1">
    <location>
        <begin position="394"/>
        <end position="421"/>
    </location>
</feature>
<protein>
    <recommendedName>
        <fullName evidence="6">Cytochrome c domain-containing protein</fullName>
    </recommendedName>
</protein>
<dbReference type="InterPro" id="IPR013320">
    <property type="entry name" value="ConA-like_dom_sf"/>
</dbReference>
<evidence type="ECO:0008006" key="6">
    <source>
        <dbReference type="Google" id="ProtNLM"/>
    </source>
</evidence>
<dbReference type="AlphaFoldDB" id="A0A381VBS9"/>
<dbReference type="Pfam" id="PF07583">
    <property type="entry name" value="PSCyt2"/>
    <property type="match status" value="1"/>
</dbReference>
<dbReference type="PROSITE" id="PS51257">
    <property type="entry name" value="PROKAR_LIPOPROTEIN"/>
    <property type="match status" value="1"/>
</dbReference>
<dbReference type="SUPFAM" id="SSF49899">
    <property type="entry name" value="Concanavalin A-like lectins/glucanases"/>
    <property type="match status" value="2"/>
</dbReference>
<dbReference type="Pfam" id="PF13385">
    <property type="entry name" value="Laminin_G_3"/>
    <property type="match status" value="1"/>
</dbReference>
<dbReference type="PANTHER" id="PTHR35889">
    <property type="entry name" value="CYCLOINULO-OLIGOSACCHARIDE FRUCTANOTRANSFERASE-RELATED"/>
    <property type="match status" value="1"/>
</dbReference>
<proteinExistence type="predicted"/>
<evidence type="ECO:0000259" key="4">
    <source>
        <dbReference type="Pfam" id="PF07635"/>
    </source>
</evidence>
<reference evidence="5" key="1">
    <citation type="submission" date="2018-05" db="EMBL/GenBank/DDBJ databases">
        <authorList>
            <person name="Lanie J.A."/>
            <person name="Ng W.-L."/>
            <person name="Kazmierczak K.M."/>
            <person name="Andrzejewski T.M."/>
            <person name="Davidsen T.M."/>
            <person name="Wayne K.J."/>
            <person name="Tettelin H."/>
            <person name="Glass J.I."/>
            <person name="Rusch D."/>
            <person name="Podicherti R."/>
            <person name="Tsui H.-C.T."/>
            <person name="Winkler M.E."/>
        </authorList>
    </citation>
    <scope>NUCLEOTIDE SEQUENCE</scope>
</reference>
<evidence type="ECO:0000259" key="3">
    <source>
        <dbReference type="Pfam" id="PF07587"/>
    </source>
</evidence>
<feature type="domain" description="DUF1553" evidence="3">
    <location>
        <begin position="896"/>
        <end position="1155"/>
    </location>
</feature>
<dbReference type="Pfam" id="PF07635">
    <property type="entry name" value="PSCyt1"/>
    <property type="match status" value="1"/>
</dbReference>
<organism evidence="5">
    <name type="scientific">marine metagenome</name>
    <dbReference type="NCBI Taxonomy" id="408172"/>
    <lineage>
        <taxon>unclassified sequences</taxon>
        <taxon>metagenomes</taxon>
        <taxon>ecological metagenomes</taxon>
    </lineage>
</organism>
<dbReference type="InterPro" id="IPR011444">
    <property type="entry name" value="DUF1549"/>
</dbReference>
<gene>
    <name evidence="5" type="ORF">METZ01_LOCUS90428</name>
</gene>
<dbReference type="InterPro" id="IPR022655">
    <property type="entry name" value="DUF1553"/>
</dbReference>
<evidence type="ECO:0000259" key="2">
    <source>
        <dbReference type="Pfam" id="PF07583"/>
    </source>
</evidence>
<dbReference type="EMBL" id="UINC01008344">
    <property type="protein sequence ID" value="SVA37574.1"/>
    <property type="molecule type" value="Genomic_DNA"/>
</dbReference>
<feature type="domain" description="DUF1549" evidence="2">
    <location>
        <begin position="168"/>
        <end position="374"/>
    </location>
</feature>
<dbReference type="Pfam" id="PF07587">
    <property type="entry name" value="PSD1"/>
    <property type="match status" value="1"/>
</dbReference>
<dbReference type="PANTHER" id="PTHR35889:SF3">
    <property type="entry name" value="F-BOX DOMAIN-CONTAINING PROTEIN"/>
    <property type="match status" value="1"/>
</dbReference>
<keyword evidence="1" id="KW-0175">Coiled coil</keyword>
<dbReference type="InterPro" id="IPR011429">
    <property type="entry name" value="Cyt_c_Planctomycete-type"/>
</dbReference>
<name>A0A381VBS9_9ZZZZ</name>